<protein>
    <submittedName>
        <fullName evidence="2">Uncharacterized protein</fullName>
    </submittedName>
</protein>
<name>A0A8S2H6S7_9BILA</name>
<dbReference type="AlphaFoldDB" id="A0A8S2H6S7"/>
<comment type="caution">
    <text evidence="2">The sequence shown here is derived from an EMBL/GenBank/DDBJ whole genome shotgun (WGS) entry which is preliminary data.</text>
</comment>
<accession>A0A8S2H6S7</accession>
<evidence type="ECO:0000313" key="1">
    <source>
        <dbReference type="EMBL" id="CAF0823473.1"/>
    </source>
</evidence>
<dbReference type="Proteomes" id="UP000682733">
    <property type="component" value="Unassembled WGS sequence"/>
</dbReference>
<sequence length="213" mass="22347">MADQRLAILDQAIGQAQQFAQSILGLVQQQLLALAQQATQQLQNLVSGLGNGRAFDFSQILSLVQPMIQQFISQITGSLGSIFNLSSILGGRAGLNLGQIFGDFWSTIAPAITGLGQHFLDQGLSAVLGAIGSRGFGDIFANLSQQFSSILSAGQLAISNVVDNITGVVSGVLDASKPHWEQLQDQLLGHGLNVLNSLGQTINDLHGTITGGR</sequence>
<dbReference type="Proteomes" id="UP000677228">
    <property type="component" value="Unassembled WGS sequence"/>
</dbReference>
<reference evidence="2" key="1">
    <citation type="submission" date="2021-02" db="EMBL/GenBank/DDBJ databases">
        <authorList>
            <person name="Nowell W R."/>
        </authorList>
    </citation>
    <scope>NUCLEOTIDE SEQUENCE</scope>
</reference>
<proteinExistence type="predicted"/>
<evidence type="ECO:0000313" key="3">
    <source>
        <dbReference type="Proteomes" id="UP000682733"/>
    </source>
</evidence>
<organism evidence="2 3">
    <name type="scientific">Didymodactylos carnosus</name>
    <dbReference type="NCBI Taxonomy" id="1234261"/>
    <lineage>
        <taxon>Eukaryota</taxon>
        <taxon>Metazoa</taxon>
        <taxon>Spiralia</taxon>
        <taxon>Gnathifera</taxon>
        <taxon>Rotifera</taxon>
        <taxon>Eurotatoria</taxon>
        <taxon>Bdelloidea</taxon>
        <taxon>Philodinida</taxon>
        <taxon>Philodinidae</taxon>
        <taxon>Didymodactylos</taxon>
    </lineage>
</organism>
<gene>
    <name evidence="1" type="ORF">OVA965_LOCUS5770</name>
    <name evidence="2" type="ORF">TMI583_LOCUS5767</name>
</gene>
<evidence type="ECO:0000313" key="2">
    <source>
        <dbReference type="EMBL" id="CAF3607837.1"/>
    </source>
</evidence>
<dbReference type="EMBL" id="CAJOBA010001657">
    <property type="protein sequence ID" value="CAF3607837.1"/>
    <property type="molecule type" value="Genomic_DNA"/>
</dbReference>
<dbReference type="EMBL" id="CAJNOK010001657">
    <property type="protein sequence ID" value="CAF0823473.1"/>
    <property type="molecule type" value="Genomic_DNA"/>
</dbReference>